<name>A0A8J3PIU4_9ACTN</name>
<keyword evidence="4" id="KW-1185">Reference proteome</keyword>
<evidence type="ECO:0000313" key="4">
    <source>
        <dbReference type="Proteomes" id="UP000660339"/>
    </source>
</evidence>
<organism evidence="3 4">
    <name type="scientific">Catellatospora methionotrophica</name>
    <dbReference type="NCBI Taxonomy" id="121620"/>
    <lineage>
        <taxon>Bacteria</taxon>
        <taxon>Bacillati</taxon>
        <taxon>Actinomycetota</taxon>
        <taxon>Actinomycetes</taxon>
        <taxon>Micromonosporales</taxon>
        <taxon>Micromonosporaceae</taxon>
        <taxon>Catellatospora</taxon>
    </lineage>
</organism>
<dbReference type="NCBIfam" id="NF033580">
    <property type="entry name" value="transpos_IS5_3"/>
    <property type="match status" value="1"/>
</dbReference>
<dbReference type="Proteomes" id="UP000660339">
    <property type="component" value="Unassembled WGS sequence"/>
</dbReference>
<dbReference type="InterPro" id="IPR025161">
    <property type="entry name" value="IS402-like_dom"/>
</dbReference>
<gene>
    <name evidence="3" type="ORF">Cme02nite_76080</name>
</gene>
<dbReference type="GO" id="GO:0004803">
    <property type="term" value="F:transposase activity"/>
    <property type="evidence" value="ECO:0007669"/>
    <property type="project" value="InterPro"/>
</dbReference>
<reference evidence="3" key="1">
    <citation type="submission" date="2021-01" db="EMBL/GenBank/DDBJ databases">
        <title>Whole genome shotgun sequence of Catellatospora methionotrophica NBRC 14553.</title>
        <authorList>
            <person name="Komaki H."/>
            <person name="Tamura T."/>
        </authorList>
    </citation>
    <scope>NUCLEOTIDE SEQUENCE</scope>
    <source>
        <strain evidence="3">NBRC 14553</strain>
    </source>
</reference>
<dbReference type="Pfam" id="PF01609">
    <property type="entry name" value="DDE_Tnp_1"/>
    <property type="match status" value="1"/>
</dbReference>
<accession>A0A8J3PIU4</accession>
<dbReference type="GO" id="GO:0006313">
    <property type="term" value="P:DNA transposition"/>
    <property type="evidence" value="ECO:0007669"/>
    <property type="project" value="InterPro"/>
</dbReference>
<dbReference type="Pfam" id="PF13340">
    <property type="entry name" value="DUF4096"/>
    <property type="match status" value="1"/>
</dbReference>
<feature type="domain" description="Insertion element IS402-like" evidence="2">
    <location>
        <begin position="38"/>
        <end position="116"/>
    </location>
</feature>
<comment type="caution">
    <text evidence="3">The sequence shown here is derived from an EMBL/GenBank/DDBJ whole genome shotgun (WGS) entry which is preliminary data.</text>
</comment>
<dbReference type="EMBL" id="BONJ01000062">
    <property type="protein sequence ID" value="GIG19276.1"/>
    <property type="molecule type" value="Genomic_DNA"/>
</dbReference>
<dbReference type="AlphaFoldDB" id="A0A8J3PIU4"/>
<sequence>MIGGVSVGREGPTHLWWGLVGPRVVTSSRRARPYPSDLSDERWALIEPLLTEWRAARGGLGIRPPVHDLREIVNAILYLNRAGVPWEYLPHDFPPAKTVYDYFAKWAKDGTTQKIHDLLRTRVRRAAGRSPQPSAVVLDAQSVKTSSNVAESAQGVDAAKKIKGRKRHVAVDTLGLLLLVLVTAASVHDTAGGRDLVGQLAAGFPTVSKAWVDMGYKKSVVEAGSALGIDVQVVVKDPAVKGFVPNVRWPVERTFGWLMLHRRLVRDYEGSERHSASLIHWAMIGTMSRRLTGEAVPSWRDPAPKTDTTSPI</sequence>
<evidence type="ECO:0000259" key="2">
    <source>
        <dbReference type="Pfam" id="PF13340"/>
    </source>
</evidence>
<feature type="domain" description="Transposase IS4-like" evidence="1">
    <location>
        <begin position="132"/>
        <end position="236"/>
    </location>
</feature>
<proteinExistence type="predicted"/>
<dbReference type="GO" id="GO:0003677">
    <property type="term" value="F:DNA binding"/>
    <property type="evidence" value="ECO:0007669"/>
    <property type="project" value="InterPro"/>
</dbReference>
<evidence type="ECO:0000313" key="3">
    <source>
        <dbReference type="EMBL" id="GIG19276.1"/>
    </source>
</evidence>
<dbReference type="PANTHER" id="PTHR30007:SF0">
    <property type="entry name" value="TRANSPOSASE"/>
    <property type="match status" value="1"/>
</dbReference>
<dbReference type="PANTHER" id="PTHR30007">
    <property type="entry name" value="PHP DOMAIN PROTEIN"/>
    <property type="match status" value="1"/>
</dbReference>
<dbReference type="InterPro" id="IPR002559">
    <property type="entry name" value="Transposase_11"/>
</dbReference>
<protein>
    <submittedName>
        <fullName evidence="3">DDE transposase</fullName>
    </submittedName>
</protein>
<evidence type="ECO:0000259" key="1">
    <source>
        <dbReference type="Pfam" id="PF01609"/>
    </source>
</evidence>